<feature type="domain" description="Zinc finger CHC2-type" evidence="1">
    <location>
        <begin position="7"/>
        <end position="94"/>
    </location>
</feature>
<name>A0ABW3ZYC1_9BACI</name>
<reference evidence="3" key="1">
    <citation type="journal article" date="2019" name="Int. J. Syst. Evol. Microbiol.">
        <title>The Global Catalogue of Microorganisms (GCM) 10K type strain sequencing project: providing services to taxonomists for standard genome sequencing and annotation.</title>
        <authorList>
            <consortium name="The Broad Institute Genomics Platform"/>
            <consortium name="The Broad Institute Genome Sequencing Center for Infectious Disease"/>
            <person name="Wu L."/>
            <person name="Ma J."/>
        </authorList>
    </citation>
    <scope>NUCLEOTIDE SEQUENCE [LARGE SCALE GENOMIC DNA]</scope>
    <source>
        <strain evidence="3">CCUG 54822</strain>
    </source>
</reference>
<proteinExistence type="predicted"/>
<dbReference type="Gene3D" id="3.90.580.10">
    <property type="entry name" value="Zinc finger, CHC2-type domain"/>
    <property type="match status" value="1"/>
</dbReference>
<dbReference type="InterPro" id="IPR036977">
    <property type="entry name" value="DNA_primase_Znf_CHC2"/>
</dbReference>
<accession>A0ABW3ZYC1</accession>
<dbReference type="InterPro" id="IPR002694">
    <property type="entry name" value="Znf_CHC2"/>
</dbReference>
<protein>
    <submittedName>
        <fullName evidence="2">CHC2 zinc finger domain-containing protein</fullName>
    </submittedName>
</protein>
<keyword evidence="3" id="KW-1185">Reference proteome</keyword>
<dbReference type="RefSeq" id="WP_382402399.1">
    <property type="nucleotide sequence ID" value="NZ_JBHTNH010000029.1"/>
</dbReference>
<evidence type="ECO:0000259" key="1">
    <source>
        <dbReference type="Pfam" id="PF01807"/>
    </source>
</evidence>
<evidence type="ECO:0000313" key="3">
    <source>
        <dbReference type="Proteomes" id="UP001597178"/>
    </source>
</evidence>
<dbReference type="SUPFAM" id="SSF57783">
    <property type="entry name" value="Zinc beta-ribbon"/>
    <property type="match status" value="1"/>
</dbReference>
<dbReference type="EMBL" id="JBHTNH010000029">
    <property type="protein sequence ID" value="MFD1363158.1"/>
    <property type="molecule type" value="Genomic_DNA"/>
</dbReference>
<organism evidence="2 3">
    <name type="scientific">Lentibacillus salinarum</name>
    <dbReference type="NCBI Taxonomy" id="446820"/>
    <lineage>
        <taxon>Bacteria</taxon>
        <taxon>Bacillati</taxon>
        <taxon>Bacillota</taxon>
        <taxon>Bacilli</taxon>
        <taxon>Bacillales</taxon>
        <taxon>Bacillaceae</taxon>
        <taxon>Lentibacillus</taxon>
    </lineage>
</organism>
<dbReference type="Pfam" id="PF01807">
    <property type="entry name" value="Zn_ribbon_DnaG"/>
    <property type="match status" value="1"/>
</dbReference>
<dbReference type="Proteomes" id="UP001597178">
    <property type="component" value="Unassembled WGS sequence"/>
</dbReference>
<evidence type="ECO:0000313" key="2">
    <source>
        <dbReference type="EMBL" id="MFD1363158.1"/>
    </source>
</evidence>
<sequence length="219" mass="25489">MSLLPDVLEVADQHGLQLDRRTQGHKEERAKCPFCHADAGKNKFYLSLNKAKNVYKCWWCKESGGVLRFISLLDGVSEQELIETIRKKNGSTYKKHPAERLTTSQLRLFGYPSINWVENRKFDYQLYKAFRETVYREWLSYVQSQKESAYRLLFVGLTNGDLKGSVQKVKAMEKELQVEFLQDLLNCLFQESKDDKTFDLECRAAALVGQSHPYQTFLL</sequence>
<gene>
    <name evidence="2" type="ORF">ACFQ4A_16030</name>
</gene>
<comment type="caution">
    <text evidence="2">The sequence shown here is derived from an EMBL/GenBank/DDBJ whole genome shotgun (WGS) entry which is preliminary data.</text>
</comment>